<accession>A0A9N8DXQ7</accession>
<proteinExistence type="predicted"/>
<feature type="compositionally biased region" description="Polar residues" evidence="1">
    <location>
        <begin position="73"/>
        <end position="84"/>
    </location>
</feature>
<dbReference type="Proteomes" id="UP001153069">
    <property type="component" value="Unassembled WGS sequence"/>
</dbReference>
<feature type="region of interest" description="Disordered" evidence="1">
    <location>
        <begin position="235"/>
        <end position="295"/>
    </location>
</feature>
<organism evidence="2 3">
    <name type="scientific">Seminavis robusta</name>
    <dbReference type="NCBI Taxonomy" id="568900"/>
    <lineage>
        <taxon>Eukaryota</taxon>
        <taxon>Sar</taxon>
        <taxon>Stramenopiles</taxon>
        <taxon>Ochrophyta</taxon>
        <taxon>Bacillariophyta</taxon>
        <taxon>Bacillariophyceae</taxon>
        <taxon>Bacillariophycidae</taxon>
        <taxon>Naviculales</taxon>
        <taxon>Naviculaceae</taxon>
        <taxon>Seminavis</taxon>
    </lineage>
</organism>
<name>A0A9N8DXQ7_9STRA</name>
<reference evidence="2" key="1">
    <citation type="submission" date="2020-06" db="EMBL/GenBank/DDBJ databases">
        <authorList>
            <consortium name="Plant Systems Biology data submission"/>
        </authorList>
    </citation>
    <scope>NUCLEOTIDE SEQUENCE</scope>
    <source>
        <strain evidence="2">D6</strain>
    </source>
</reference>
<feature type="compositionally biased region" description="Low complexity" evidence="1">
    <location>
        <begin position="85"/>
        <end position="98"/>
    </location>
</feature>
<gene>
    <name evidence="2" type="ORF">SEMRO_449_G145410.1</name>
</gene>
<feature type="region of interest" description="Disordered" evidence="1">
    <location>
        <begin position="1"/>
        <end position="50"/>
    </location>
</feature>
<dbReference type="EMBL" id="CAICTM010000448">
    <property type="protein sequence ID" value="CAB9510726.1"/>
    <property type="molecule type" value="Genomic_DNA"/>
</dbReference>
<feature type="region of interest" description="Disordered" evidence="1">
    <location>
        <begin position="68"/>
        <end position="106"/>
    </location>
</feature>
<feature type="compositionally biased region" description="Polar residues" evidence="1">
    <location>
        <begin position="136"/>
        <end position="149"/>
    </location>
</feature>
<dbReference type="AlphaFoldDB" id="A0A9N8DXQ7"/>
<protein>
    <submittedName>
        <fullName evidence="2">Uncharacterized protein</fullName>
    </submittedName>
</protein>
<evidence type="ECO:0000313" key="2">
    <source>
        <dbReference type="EMBL" id="CAB9510726.1"/>
    </source>
</evidence>
<comment type="caution">
    <text evidence="2">The sequence shown here is derived from an EMBL/GenBank/DDBJ whole genome shotgun (WGS) entry which is preliminary data.</text>
</comment>
<sequence length="295" mass="32403">MTTEEEADKPGNLDSSSHNTEHDQTLHEQKEEEQQENEEESQSMWADAKQSIAYPAAKNCRKNQSFEVEIHQLNHQPQDTGTQEDSSACRATTTTASDDNNDTTHQGTSAILTAEKRHITYPRRHTAHAHVAAPSARSQETQVASSTSRATTTIVSADATTQGTSDILTAEKRHISYPRSDTAHGRVASPSAVSTTEEQEEQVESHIGGSGDTHRIGQADNNVFQDIYGIMPLPPLERSTANRRDQAQPGAYASGEFQETEENLETAEMTHIEPTTTVPPTVEPENENSEAEKQE</sequence>
<evidence type="ECO:0000256" key="1">
    <source>
        <dbReference type="SAM" id="MobiDB-lite"/>
    </source>
</evidence>
<feature type="region of interest" description="Disordered" evidence="1">
    <location>
        <begin position="128"/>
        <end position="149"/>
    </location>
</feature>
<keyword evidence="3" id="KW-1185">Reference proteome</keyword>
<evidence type="ECO:0000313" key="3">
    <source>
        <dbReference type="Proteomes" id="UP001153069"/>
    </source>
</evidence>
<feature type="compositionally biased region" description="Basic and acidic residues" evidence="1">
    <location>
        <begin position="19"/>
        <end position="32"/>
    </location>
</feature>